<sequence length="233" mass="26076">MENNNITQPTFDQLPKAVSEINSKMDYILQELKALGANKQDAVPDMMTLEECAKFLGKTTSTIYTMTSKNAIPHHKGGNKLYFFKHELIEWLTKRQQTSSTGETIEERALAIATSKKHKPKSFIDQQKAQLAIQRAAEAEAKQTAAIQSSLPTFAIHCEKHTKTNADIYVLKFTNPLTSDQRNIVEPSVKSFGGYWSGMWSGYLFNDASAAHQCADAIRQNKGKEKEEPSMAD</sequence>
<evidence type="ECO:0000313" key="3">
    <source>
        <dbReference type="Proteomes" id="UP000022082"/>
    </source>
</evidence>
<dbReference type="EMBL" id="JGDJ01000153">
    <property type="protein sequence ID" value="EXZ29698.1"/>
    <property type="molecule type" value="Genomic_DNA"/>
</dbReference>
<dbReference type="SUPFAM" id="SSF46955">
    <property type="entry name" value="Putative DNA-binding domain"/>
    <property type="match status" value="1"/>
</dbReference>
<dbReference type="RefSeq" id="WP_226777309.1">
    <property type="nucleotide sequence ID" value="NZ_JGDJ01000153.1"/>
</dbReference>
<reference evidence="2 3" key="1">
    <citation type="submission" date="2014-02" db="EMBL/GenBank/DDBJ databases">
        <authorList>
            <person name="Sears C."/>
            <person name="Carroll K."/>
            <person name="Sack B.R."/>
            <person name="Qadri F."/>
            <person name="Myers L.L."/>
            <person name="Chung G.-T."/>
            <person name="Escheverria P."/>
            <person name="Fraser C.M."/>
            <person name="Sadzewicz L."/>
            <person name="Shefchek K.A."/>
            <person name="Tallon L."/>
            <person name="Das S.P."/>
            <person name="Daugherty S."/>
            <person name="Mongodin E.F."/>
        </authorList>
    </citation>
    <scope>NUCLEOTIDE SEQUENCE [LARGE SCALE GENOMIC DNA]</scope>
    <source>
        <strain evidence="2 3">S36L11</strain>
    </source>
</reference>
<organism evidence="2 3">
    <name type="scientific">Bacteroides fragilis str. S36L11</name>
    <dbReference type="NCBI Taxonomy" id="1339327"/>
    <lineage>
        <taxon>Bacteria</taxon>
        <taxon>Pseudomonadati</taxon>
        <taxon>Bacteroidota</taxon>
        <taxon>Bacteroidia</taxon>
        <taxon>Bacteroidales</taxon>
        <taxon>Bacteroidaceae</taxon>
        <taxon>Bacteroides</taxon>
    </lineage>
</organism>
<protein>
    <submittedName>
        <fullName evidence="2">Helix-turn-helix domain protein</fullName>
    </submittedName>
</protein>
<comment type="caution">
    <text evidence="2">The sequence shown here is derived from an EMBL/GenBank/DDBJ whole genome shotgun (WGS) entry which is preliminary data.</text>
</comment>
<dbReference type="AlphaFoldDB" id="A0A015XDD2"/>
<dbReference type="Pfam" id="PF12728">
    <property type="entry name" value="HTH_17"/>
    <property type="match status" value="1"/>
</dbReference>
<dbReference type="PATRIC" id="fig|1339327.3.peg.1683"/>
<dbReference type="InterPro" id="IPR009061">
    <property type="entry name" value="DNA-bd_dom_put_sf"/>
</dbReference>
<dbReference type="InterPro" id="IPR041657">
    <property type="entry name" value="HTH_17"/>
</dbReference>
<accession>A0A015XDD2</accession>
<evidence type="ECO:0000259" key="1">
    <source>
        <dbReference type="Pfam" id="PF12728"/>
    </source>
</evidence>
<gene>
    <name evidence="2" type="ORF">M136_1026</name>
</gene>
<dbReference type="Proteomes" id="UP000022082">
    <property type="component" value="Unassembled WGS sequence"/>
</dbReference>
<evidence type="ECO:0000313" key="2">
    <source>
        <dbReference type="EMBL" id="EXZ29698.1"/>
    </source>
</evidence>
<proteinExistence type="predicted"/>
<name>A0A015XDD2_BACFG</name>
<feature type="domain" description="Helix-turn-helix" evidence="1">
    <location>
        <begin position="46"/>
        <end position="95"/>
    </location>
</feature>